<keyword evidence="1" id="KW-0479">Metal-binding</keyword>
<dbReference type="AlphaFoldDB" id="A0A5N5H3E8"/>
<dbReference type="EMBL" id="SMOL01000231">
    <property type="protein sequence ID" value="KAB2622436.1"/>
    <property type="molecule type" value="Genomic_DNA"/>
</dbReference>
<evidence type="ECO:0000256" key="1">
    <source>
        <dbReference type="PROSITE-ProRule" id="PRU00047"/>
    </source>
</evidence>
<dbReference type="GO" id="GO:0003676">
    <property type="term" value="F:nucleic acid binding"/>
    <property type="evidence" value="ECO:0007669"/>
    <property type="project" value="InterPro"/>
</dbReference>
<dbReference type="InterPro" id="IPR001878">
    <property type="entry name" value="Znf_CCHC"/>
</dbReference>
<keyword evidence="1" id="KW-0863">Zinc-finger</keyword>
<accession>A0A5N5H3E8</accession>
<reference evidence="4 5" key="1">
    <citation type="submission" date="2019-09" db="EMBL/GenBank/DDBJ databases">
        <authorList>
            <person name="Ou C."/>
        </authorList>
    </citation>
    <scope>NUCLEOTIDE SEQUENCE [LARGE SCALE GENOMIC DNA]</scope>
    <source>
        <strain evidence="4">S2</strain>
        <tissue evidence="4">Leaf</tissue>
    </source>
</reference>
<feature type="domain" description="CCHC-type" evidence="3">
    <location>
        <begin position="258"/>
        <end position="271"/>
    </location>
</feature>
<protein>
    <recommendedName>
        <fullName evidence="3">CCHC-type domain-containing protein</fullName>
    </recommendedName>
</protein>
<keyword evidence="5" id="KW-1185">Reference proteome</keyword>
<sequence>MKTTNARQLEECVCDKKNISRTSVCSEASTYNRSAFVFLIKIADLFLQTAHLKIDKKKTISPSKRPIRIPPFFKNPSISYKKDLRLSSVLQNLHGNFIIFNASPLQQQPVAGDGETACRKRQRDPKPKPPPPRRQNHEIEENGGPMSHQDYIDRTRQELIRILNFCTSQDYEELTCDVLGKPGTSNSCLGLVQYESHLNESDRVKSIIEQRFPHPGEPVYVSSGPICTLLMHDFGEDTWDYKQHRWSKKSSIFSTYECWKCGRPGHLAEDCFGNDNKANSIPPDLALYKRCHQMGKDISATKCNECYRSLSLATCLHCIITLCDNHLNEHIQIHSSHRQYSSHKLSRLVKCCKSTCKVTDVKDLLTCQYCFNKAFDKFYGMYTATCTYIISKNSQKGKYIQLSDFIF</sequence>
<dbReference type="PANTHER" id="PTHR48453:SF1">
    <property type="entry name" value="CCHC-TYPE DOMAIN-CONTAINING PROTEIN"/>
    <property type="match status" value="1"/>
</dbReference>
<reference evidence="5" key="2">
    <citation type="submission" date="2019-10" db="EMBL/GenBank/DDBJ databases">
        <title>A de novo genome assembly of a pear dwarfing rootstock.</title>
        <authorList>
            <person name="Wang F."/>
            <person name="Wang J."/>
            <person name="Li S."/>
            <person name="Zhang Y."/>
            <person name="Fang M."/>
            <person name="Ma L."/>
            <person name="Zhao Y."/>
            <person name="Jiang S."/>
        </authorList>
    </citation>
    <scope>NUCLEOTIDE SEQUENCE [LARGE SCALE GENOMIC DNA]</scope>
</reference>
<dbReference type="Proteomes" id="UP000327157">
    <property type="component" value="Chromosome 4"/>
</dbReference>
<evidence type="ECO:0000313" key="5">
    <source>
        <dbReference type="Proteomes" id="UP000327157"/>
    </source>
</evidence>
<reference evidence="4 5" key="3">
    <citation type="submission" date="2019-11" db="EMBL/GenBank/DDBJ databases">
        <title>A de novo genome assembly of a pear dwarfing rootstock.</title>
        <authorList>
            <person name="Wang F."/>
            <person name="Wang J."/>
            <person name="Li S."/>
            <person name="Zhang Y."/>
            <person name="Fang M."/>
            <person name="Ma L."/>
            <person name="Zhao Y."/>
            <person name="Jiang S."/>
        </authorList>
    </citation>
    <scope>NUCLEOTIDE SEQUENCE [LARGE SCALE GENOMIC DNA]</scope>
    <source>
        <strain evidence="4">S2</strain>
        <tissue evidence="4">Leaf</tissue>
    </source>
</reference>
<dbReference type="PANTHER" id="PTHR48453">
    <property type="entry name" value="CCHC-TYPE DOMAIN-CONTAINING PROTEIN"/>
    <property type="match status" value="1"/>
</dbReference>
<name>A0A5N5H3E8_9ROSA</name>
<dbReference type="InterPro" id="IPR036875">
    <property type="entry name" value="Znf_CCHC_sf"/>
</dbReference>
<feature type="region of interest" description="Disordered" evidence="2">
    <location>
        <begin position="108"/>
        <end position="149"/>
    </location>
</feature>
<evidence type="ECO:0000256" key="2">
    <source>
        <dbReference type="SAM" id="MobiDB-lite"/>
    </source>
</evidence>
<proteinExistence type="predicted"/>
<evidence type="ECO:0000259" key="3">
    <source>
        <dbReference type="PROSITE" id="PS50158"/>
    </source>
</evidence>
<organism evidence="4 5">
    <name type="scientific">Pyrus ussuriensis x Pyrus communis</name>
    <dbReference type="NCBI Taxonomy" id="2448454"/>
    <lineage>
        <taxon>Eukaryota</taxon>
        <taxon>Viridiplantae</taxon>
        <taxon>Streptophyta</taxon>
        <taxon>Embryophyta</taxon>
        <taxon>Tracheophyta</taxon>
        <taxon>Spermatophyta</taxon>
        <taxon>Magnoliopsida</taxon>
        <taxon>eudicotyledons</taxon>
        <taxon>Gunneridae</taxon>
        <taxon>Pentapetalae</taxon>
        <taxon>rosids</taxon>
        <taxon>fabids</taxon>
        <taxon>Rosales</taxon>
        <taxon>Rosaceae</taxon>
        <taxon>Amygdaloideae</taxon>
        <taxon>Maleae</taxon>
        <taxon>Pyrus</taxon>
    </lineage>
</organism>
<comment type="caution">
    <text evidence="4">The sequence shown here is derived from an EMBL/GenBank/DDBJ whole genome shotgun (WGS) entry which is preliminary data.</text>
</comment>
<gene>
    <name evidence="4" type="ORF">D8674_024618</name>
</gene>
<dbReference type="SUPFAM" id="SSF57756">
    <property type="entry name" value="Retrovirus zinc finger-like domains"/>
    <property type="match status" value="1"/>
</dbReference>
<dbReference type="GO" id="GO:0008270">
    <property type="term" value="F:zinc ion binding"/>
    <property type="evidence" value="ECO:0007669"/>
    <property type="project" value="UniProtKB-KW"/>
</dbReference>
<dbReference type="OrthoDB" id="10070154at2759"/>
<keyword evidence="1" id="KW-0862">Zinc</keyword>
<dbReference type="PROSITE" id="PS50158">
    <property type="entry name" value="ZF_CCHC"/>
    <property type="match status" value="1"/>
</dbReference>
<dbReference type="Pfam" id="PF00098">
    <property type="entry name" value="zf-CCHC"/>
    <property type="match status" value="1"/>
</dbReference>
<evidence type="ECO:0000313" key="4">
    <source>
        <dbReference type="EMBL" id="KAB2622436.1"/>
    </source>
</evidence>